<sequence length="71" mass="7783">MATGQHSNTHLVKGISKAMDQFKYEVAQELGITPPSDGYWGMMTTRDTGTIGGHMTRKLVAMAEQQLSGRQ</sequence>
<keyword evidence="3" id="KW-0238">DNA-binding</keyword>
<reference evidence="4" key="1">
    <citation type="submission" date="2022-03" db="EMBL/GenBank/DDBJ databases">
        <title>Draft Genome Sequence of Firmicute Strain S0AB, a Heterotrophic Iron/Sulfur-Oxidizing Extreme Acidophile.</title>
        <authorList>
            <person name="Vergara E."/>
            <person name="Pakostova E."/>
            <person name="Johnson D.B."/>
            <person name="Holmes D.S."/>
        </authorList>
    </citation>
    <scope>NUCLEOTIDE SEQUENCE</scope>
    <source>
        <strain evidence="4">S0AB</strain>
    </source>
</reference>
<evidence type="ECO:0000313" key="4">
    <source>
        <dbReference type="EMBL" id="MCI0184161.1"/>
    </source>
</evidence>
<dbReference type="PANTHER" id="PTHR36107:SF1">
    <property type="entry name" value="SMALL, ACID-SOLUBLE SPORE PROTEIN A"/>
    <property type="match status" value="1"/>
</dbReference>
<evidence type="ECO:0000313" key="5">
    <source>
        <dbReference type="Proteomes" id="UP001139263"/>
    </source>
</evidence>
<keyword evidence="5" id="KW-1185">Reference proteome</keyword>
<dbReference type="AlphaFoldDB" id="A0A9X1V9L6"/>
<dbReference type="EMBL" id="JALBUF010000009">
    <property type="protein sequence ID" value="MCI0184161.1"/>
    <property type="molecule type" value="Genomic_DNA"/>
</dbReference>
<dbReference type="InterPro" id="IPR050847">
    <property type="entry name" value="SASP_DNA-binding"/>
</dbReference>
<dbReference type="Proteomes" id="UP001139263">
    <property type="component" value="Unassembled WGS sequence"/>
</dbReference>
<dbReference type="RefSeq" id="WP_336605176.1">
    <property type="nucleotide sequence ID" value="NZ_JALBUF010000009.1"/>
</dbReference>
<evidence type="ECO:0000256" key="3">
    <source>
        <dbReference type="ARBA" id="ARBA00023125"/>
    </source>
</evidence>
<protein>
    <submittedName>
        <fullName evidence="4">Small, acid-soluble spore protein alpha</fullName>
    </submittedName>
</protein>
<dbReference type="GO" id="GO:0003690">
    <property type="term" value="F:double-stranded DNA binding"/>
    <property type="evidence" value="ECO:0007669"/>
    <property type="project" value="InterPro"/>
</dbReference>
<evidence type="ECO:0000256" key="1">
    <source>
        <dbReference type="ARBA" id="ARBA00003863"/>
    </source>
</evidence>
<evidence type="ECO:0000256" key="2">
    <source>
        <dbReference type="ARBA" id="ARBA00005442"/>
    </source>
</evidence>
<accession>A0A9X1V9L6</accession>
<organism evidence="4 5">
    <name type="scientific">Sulfoacidibacillus ferrooxidans</name>
    <dbReference type="NCBI Taxonomy" id="2005001"/>
    <lineage>
        <taxon>Bacteria</taxon>
        <taxon>Bacillati</taxon>
        <taxon>Bacillota</taxon>
        <taxon>Bacilli</taxon>
        <taxon>Bacillales</taxon>
        <taxon>Alicyclobacillaceae</taxon>
        <taxon>Sulfoacidibacillus</taxon>
    </lineage>
</organism>
<comment type="function">
    <text evidence="1">SASP are bound to spore DNA. They are double-stranded DNA-binding proteins that cause DNA to change to an a-like conformation. They protect the DNA backbone from chemical and enzymatic cleavage and are thus involved in dormant spore's high resistance to UV light.</text>
</comment>
<comment type="similarity">
    <text evidence="2">Belongs to the alpha/beta-type SASP family.</text>
</comment>
<gene>
    <name evidence="4" type="ORF">MM817_02456</name>
</gene>
<proteinExistence type="inferred from homology"/>
<dbReference type="InterPro" id="IPR001448">
    <property type="entry name" value="SASP_alpha/beta-type"/>
</dbReference>
<dbReference type="PANTHER" id="PTHR36107">
    <property type="entry name" value="SMALL, ACID-SOLUBLE SPORE PROTEIN A"/>
    <property type="match status" value="1"/>
</dbReference>
<dbReference type="InterPro" id="IPR018126">
    <property type="entry name" value="SASP_alpha/beta-type_CS"/>
</dbReference>
<dbReference type="GO" id="GO:0006265">
    <property type="term" value="P:DNA topological change"/>
    <property type="evidence" value="ECO:0007669"/>
    <property type="project" value="InterPro"/>
</dbReference>
<dbReference type="Pfam" id="PF00269">
    <property type="entry name" value="SASP"/>
    <property type="match status" value="1"/>
</dbReference>
<dbReference type="InterPro" id="IPR038300">
    <property type="entry name" value="SASP_sf_alpha/beta"/>
</dbReference>
<name>A0A9X1V9L6_9BACL</name>
<comment type="caution">
    <text evidence="4">The sequence shown here is derived from an EMBL/GenBank/DDBJ whole genome shotgun (WGS) entry which is preliminary data.</text>
</comment>
<dbReference type="Gene3D" id="6.10.10.80">
    <property type="entry name" value="Small, acid-soluble spore protein, alpha/beta type-like"/>
    <property type="match status" value="1"/>
</dbReference>
<dbReference type="PROSITE" id="PS00304">
    <property type="entry name" value="SASP_1"/>
    <property type="match status" value="1"/>
</dbReference>